<name>A0A0E9P8A4_ANGAN</name>
<dbReference type="EMBL" id="GBXM01108459">
    <property type="protein sequence ID" value="JAH00118.1"/>
    <property type="molecule type" value="Transcribed_RNA"/>
</dbReference>
<proteinExistence type="predicted"/>
<reference evidence="2" key="2">
    <citation type="journal article" date="2015" name="Fish Shellfish Immunol.">
        <title>Early steps in the European eel (Anguilla anguilla)-Vibrio vulnificus interaction in the gills: Role of the RtxA13 toxin.</title>
        <authorList>
            <person name="Callol A."/>
            <person name="Pajuelo D."/>
            <person name="Ebbesson L."/>
            <person name="Teles M."/>
            <person name="MacKenzie S."/>
            <person name="Amaro C."/>
        </authorList>
    </citation>
    <scope>NUCLEOTIDE SEQUENCE</scope>
</reference>
<sequence length="22" mass="2271">MFPCDSPSQNGTSALANQGLMT</sequence>
<feature type="region of interest" description="Disordered" evidence="1">
    <location>
        <begin position="1"/>
        <end position="22"/>
    </location>
</feature>
<accession>A0A0E9P8A4</accession>
<evidence type="ECO:0000313" key="2">
    <source>
        <dbReference type="EMBL" id="JAH00118.1"/>
    </source>
</evidence>
<organism evidence="2">
    <name type="scientific">Anguilla anguilla</name>
    <name type="common">European freshwater eel</name>
    <name type="synonym">Muraena anguilla</name>
    <dbReference type="NCBI Taxonomy" id="7936"/>
    <lineage>
        <taxon>Eukaryota</taxon>
        <taxon>Metazoa</taxon>
        <taxon>Chordata</taxon>
        <taxon>Craniata</taxon>
        <taxon>Vertebrata</taxon>
        <taxon>Euteleostomi</taxon>
        <taxon>Actinopterygii</taxon>
        <taxon>Neopterygii</taxon>
        <taxon>Teleostei</taxon>
        <taxon>Anguilliformes</taxon>
        <taxon>Anguillidae</taxon>
        <taxon>Anguilla</taxon>
    </lineage>
</organism>
<dbReference type="AlphaFoldDB" id="A0A0E9P8A4"/>
<reference evidence="2" key="1">
    <citation type="submission" date="2014-11" db="EMBL/GenBank/DDBJ databases">
        <authorList>
            <person name="Amaro Gonzalez C."/>
        </authorList>
    </citation>
    <scope>NUCLEOTIDE SEQUENCE</scope>
</reference>
<protein>
    <submittedName>
        <fullName evidence="2">Uncharacterized protein</fullName>
    </submittedName>
</protein>
<evidence type="ECO:0000256" key="1">
    <source>
        <dbReference type="SAM" id="MobiDB-lite"/>
    </source>
</evidence>